<evidence type="ECO:0000313" key="1">
    <source>
        <dbReference type="EMBL" id="MDT7040877.1"/>
    </source>
</evidence>
<proteinExistence type="predicted"/>
<evidence type="ECO:0000313" key="2">
    <source>
        <dbReference type="Proteomes" id="UP001250932"/>
    </source>
</evidence>
<dbReference type="NCBIfam" id="NF047353">
    <property type="entry name" value="tube_lmo2291"/>
    <property type="match status" value="1"/>
</dbReference>
<name>A0ABU3K3B0_9BACT</name>
<dbReference type="RefSeq" id="WP_313831236.1">
    <property type="nucleotide sequence ID" value="NZ_JAQOUE010000001.1"/>
</dbReference>
<organism evidence="1 2">
    <name type="scientific">Candidatus Nitronereus thalassa</name>
    <dbReference type="NCBI Taxonomy" id="3020898"/>
    <lineage>
        <taxon>Bacteria</taxon>
        <taxon>Pseudomonadati</taxon>
        <taxon>Nitrospirota</taxon>
        <taxon>Nitrospiria</taxon>
        <taxon>Nitrospirales</taxon>
        <taxon>Nitrospiraceae</taxon>
        <taxon>Candidatus Nitronereus</taxon>
    </lineage>
</organism>
<sequence length="141" mass="15062">MATQAIAGFKGQVLLSTDGGTAYNKVAELREVTLTVEADTIDASSHAANGWKENINGLKQWSASAEALFVNDDTYLQSLFDALLNETTLKFRFVAEESAGQKKWEGDGIVTSFEFSMPQDDAVGASFEILGSGALTQGTQS</sequence>
<keyword evidence="2" id="KW-1185">Reference proteome</keyword>
<protein>
    <submittedName>
        <fullName evidence="1">Phage tail tube protein</fullName>
    </submittedName>
</protein>
<dbReference type="Pfam" id="PF06199">
    <property type="entry name" value="Phage_tail_2"/>
    <property type="match status" value="1"/>
</dbReference>
<dbReference type="Proteomes" id="UP001250932">
    <property type="component" value="Unassembled WGS sequence"/>
</dbReference>
<accession>A0ABU3K3B0</accession>
<dbReference type="InterPro" id="IPR011855">
    <property type="entry name" value="Phgtail_TP901_1"/>
</dbReference>
<comment type="caution">
    <text evidence="1">The sequence shown here is derived from an EMBL/GenBank/DDBJ whole genome shotgun (WGS) entry which is preliminary data.</text>
</comment>
<dbReference type="EMBL" id="JAQOUE010000001">
    <property type="protein sequence ID" value="MDT7040877.1"/>
    <property type="molecule type" value="Genomic_DNA"/>
</dbReference>
<dbReference type="Gene3D" id="4.10.410.40">
    <property type="match status" value="1"/>
</dbReference>
<gene>
    <name evidence="1" type="ORF">PPG34_00860</name>
</gene>
<reference evidence="1 2" key="1">
    <citation type="journal article" date="2023" name="ISME J.">
        <title>Cultivation and genomic characterization of novel and ubiquitous marine nitrite-oxidizing bacteria from the Nitrospirales.</title>
        <authorList>
            <person name="Mueller A.J."/>
            <person name="Daebeler A."/>
            <person name="Herbold C.W."/>
            <person name="Kirkegaard R.H."/>
            <person name="Daims H."/>
        </authorList>
    </citation>
    <scope>NUCLEOTIDE SEQUENCE [LARGE SCALE GENOMIC DNA]</scope>
    <source>
        <strain evidence="1 2">EB</strain>
    </source>
</reference>